<feature type="transmembrane region" description="Helical" evidence="1">
    <location>
        <begin position="285"/>
        <end position="305"/>
    </location>
</feature>
<feature type="transmembrane region" description="Helical" evidence="1">
    <location>
        <begin position="116"/>
        <end position="133"/>
    </location>
</feature>
<evidence type="ECO:0008006" key="4">
    <source>
        <dbReference type="Google" id="ProtNLM"/>
    </source>
</evidence>
<dbReference type="Proteomes" id="UP000001549">
    <property type="component" value="Chromosome"/>
</dbReference>
<reference evidence="2 3" key="1">
    <citation type="submission" date="2011-05" db="EMBL/GenBank/DDBJ databases">
        <title>Complete sequence of chromosome of Frankia symbiont of Datisca glomerata.</title>
        <authorList>
            <consortium name="US DOE Joint Genome Institute"/>
            <person name="Lucas S."/>
            <person name="Han J."/>
            <person name="Lapidus A."/>
            <person name="Cheng J.-F."/>
            <person name="Goodwin L."/>
            <person name="Pitluck S."/>
            <person name="Peters L."/>
            <person name="Mikhailova N."/>
            <person name="Chertkov O."/>
            <person name="Teshima H."/>
            <person name="Han C."/>
            <person name="Tapia R."/>
            <person name="Land M."/>
            <person name="Hauser L."/>
            <person name="Kyrpides N."/>
            <person name="Ivanova N."/>
            <person name="Pagani I."/>
            <person name="Berry A."/>
            <person name="Pawlowski K."/>
            <person name="Persson T."/>
            <person name="Vanden Heuvel B."/>
            <person name="Benson D."/>
            <person name="Woyke T."/>
        </authorList>
    </citation>
    <scope>NUCLEOTIDE SEQUENCE [LARGE SCALE GENOMIC DNA]</scope>
    <source>
        <strain evidence="3">4085684</strain>
    </source>
</reference>
<protein>
    <recommendedName>
        <fullName evidence="4">Membrane-anchored protein</fullName>
    </recommendedName>
</protein>
<dbReference type="AlphaFoldDB" id="F8AV76"/>
<accession>F8AV76</accession>
<evidence type="ECO:0000256" key="1">
    <source>
        <dbReference type="SAM" id="Phobius"/>
    </source>
</evidence>
<feature type="transmembrane region" description="Helical" evidence="1">
    <location>
        <begin position="232"/>
        <end position="256"/>
    </location>
</feature>
<dbReference type="STRING" id="656024.FsymDg_3500"/>
<dbReference type="RefSeq" id="WP_013874673.1">
    <property type="nucleotide sequence ID" value="NC_015656.1"/>
</dbReference>
<dbReference type="EMBL" id="CP002801">
    <property type="protein sequence ID" value="AEH10785.1"/>
    <property type="molecule type" value="Genomic_DNA"/>
</dbReference>
<organism evidence="2 3">
    <name type="scientific">Candidatus Protofrankia datiscae</name>
    <dbReference type="NCBI Taxonomy" id="2716812"/>
    <lineage>
        <taxon>Bacteria</taxon>
        <taxon>Bacillati</taxon>
        <taxon>Actinomycetota</taxon>
        <taxon>Actinomycetes</taxon>
        <taxon>Frankiales</taxon>
        <taxon>Frankiaceae</taxon>
        <taxon>Protofrankia</taxon>
    </lineage>
</organism>
<keyword evidence="1" id="KW-0812">Transmembrane</keyword>
<evidence type="ECO:0000313" key="3">
    <source>
        <dbReference type="Proteomes" id="UP000001549"/>
    </source>
</evidence>
<feature type="transmembrane region" description="Helical" evidence="1">
    <location>
        <begin position="182"/>
        <end position="211"/>
    </location>
</feature>
<keyword evidence="3" id="KW-1185">Reference proteome</keyword>
<evidence type="ECO:0000313" key="2">
    <source>
        <dbReference type="EMBL" id="AEH10785.1"/>
    </source>
</evidence>
<dbReference type="eggNOG" id="COG4705">
    <property type="taxonomic scope" value="Bacteria"/>
</dbReference>
<feature type="transmembrane region" description="Helical" evidence="1">
    <location>
        <begin position="86"/>
        <end position="104"/>
    </location>
</feature>
<gene>
    <name evidence="2" type="ordered locus">FsymDg_3500</name>
</gene>
<dbReference type="KEGG" id="fsy:FsymDg_3500"/>
<dbReference type="HOGENOM" id="CLU_037198_0_0_11"/>
<dbReference type="Pfam" id="PF03988">
    <property type="entry name" value="DUF347"/>
    <property type="match status" value="4"/>
</dbReference>
<feature type="transmembrane region" description="Helical" evidence="1">
    <location>
        <begin position="149"/>
        <end position="170"/>
    </location>
</feature>
<keyword evidence="1" id="KW-1133">Transmembrane helix</keyword>
<name>F8AV76_9ACTN</name>
<keyword evidence="1" id="KW-0472">Membrane</keyword>
<proteinExistence type="predicted"/>
<sequence length="422" mass="44657">MTSQRSLVTADDTLAPVRRPLSKVPEVTIFFWIIKVLCTTVGESAADFLNVDLNIGLTGTSVVTGVLLVGALILQFTASRYVPAKYWLTVALVSVFGTLVTDNLTDNLGVPLETSTLIFGVLLALTFLAWYLTEKTLSIHSIFTRRREAFYWLTILVTFALGTATGDLMAEVLGIGYLMTGVIMAALIAALAIGWRFGLNPVLAFWLIYILTRPLGASIGDYLSQSPDAGGLGLGATLTSVIFTAGIIGIVVYFSATKVDVIPTASTYNTGTTTGPTGPTEQGGLVQTVVVVALILVTAGTGYFLRKSALESGTPGLASGAGQTTQTSPLGDLSKFRTITQDTLDRLNAGQQSSATSRIGDIETAWDDAEARLKPKDKSAWTAIDDKIDTALRALRSTNPDVNHERTALTELLAGLGPNAGT</sequence>
<dbReference type="InterPro" id="IPR007136">
    <property type="entry name" value="DUF347"/>
</dbReference>
<feature type="transmembrane region" description="Helical" evidence="1">
    <location>
        <begin position="55"/>
        <end position="74"/>
    </location>
</feature>